<keyword evidence="4" id="KW-1000">Mitochondrion outer membrane</keyword>
<keyword evidence="6" id="KW-0443">Lipid metabolism</keyword>
<dbReference type="PRINTS" id="PR00979">
    <property type="entry name" value="TAFAZZIN"/>
</dbReference>
<reference evidence="15 16" key="1">
    <citation type="journal article" date="2013" name="Nature">
        <title>Insights into bilaterian evolution from three spiralian genomes.</title>
        <authorList>
            <person name="Simakov O."/>
            <person name="Marletaz F."/>
            <person name="Cho S.J."/>
            <person name="Edsinger-Gonzales E."/>
            <person name="Havlak P."/>
            <person name="Hellsten U."/>
            <person name="Kuo D.H."/>
            <person name="Larsson T."/>
            <person name="Lv J."/>
            <person name="Arendt D."/>
            <person name="Savage R."/>
            <person name="Osoegawa K."/>
            <person name="de Jong P."/>
            <person name="Grimwood J."/>
            <person name="Chapman J.A."/>
            <person name="Shapiro H."/>
            <person name="Aerts A."/>
            <person name="Otillar R.P."/>
            <person name="Terry A.Y."/>
            <person name="Boore J.L."/>
            <person name="Grigoriev I.V."/>
            <person name="Lindberg D.R."/>
            <person name="Seaver E.C."/>
            <person name="Weisblat D.A."/>
            <person name="Putnam N.H."/>
            <person name="Rokhsar D.S."/>
        </authorList>
    </citation>
    <scope>NUCLEOTIDE SEQUENCE [LARGE SCALE GENOMIC DNA]</scope>
</reference>
<evidence type="ECO:0000256" key="2">
    <source>
        <dbReference type="ARBA" id="ARBA00010524"/>
    </source>
</evidence>
<dbReference type="OMA" id="WHTLFFS"/>
<sequence length="238" mass="27721">MATDGWFDLVWFEWLNTLKVYNKKTLEKAVYDRDKSTPLITVSNHYSCLDEPLIWVMLKLSVFGNPTKTRWAIGAHDVVFTNYWNSLYFTLGKTVPVIRGDGVYQETIDFIIERLNLGEWTHVFVEGKVNVDRERLRLKWGVGRMIAECKTSPIVLPIWHCGLDDVLPNVRPYRLHISQKVTYLVGDPMDFTEDVVKLKSLNKSSREIRKHITDKIQEVLFSLREQAEVLHDQHTGKS</sequence>
<evidence type="ECO:0000256" key="6">
    <source>
        <dbReference type="ARBA" id="ARBA00023098"/>
    </source>
</evidence>
<evidence type="ECO:0000256" key="10">
    <source>
        <dbReference type="ARBA" id="ARBA00024323"/>
    </source>
</evidence>
<keyword evidence="8" id="KW-0472">Membrane</keyword>
<evidence type="ECO:0000256" key="1">
    <source>
        <dbReference type="ARBA" id="ARBA00004137"/>
    </source>
</evidence>
<dbReference type="Pfam" id="PF01553">
    <property type="entry name" value="Acyltransferase"/>
    <property type="match status" value="1"/>
</dbReference>
<organism evidence="15 16">
    <name type="scientific">Lottia gigantea</name>
    <name type="common">Giant owl limpet</name>
    <dbReference type="NCBI Taxonomy" id="225164"/>
    <lineage>
        <taxon>Eukaryota</taxon>
        <taxon>Metazoa</taxon>
        <taxon>Spiralia</taxon>
        <taxon>Lophotrochozoa</taxon>
        <taxon>Mollusca</taxon>
        <taxon>Gastropoda</taxon>
        <taxon>Patellogastropoda</taxon>
        <taxon>Lottioidea</taxon>
        <taxon>Lottiidae</taxon>
        <taxon>Lottia</taxon>
    </lineage>
</organism>
<dbReference type="GO" id="GO:0005741">
    <property type="term" value="C:mitochondrial outer membrane"/>
    <property type="evidence" value="ECO:0007669"/>
    <property type="project" value="UniProtKB-SubCell"/>
</dbReference>
<evidence type="ECO:0000256" key="8">
    <source>
        <dbReference type="ARBA" id="ARBA00023136"/>
    </source>
</evidence>
<keyword evidence="3" id="KW-0808">Transferase</keyword>
<gene>
    <name evidence="15" type="ORF">LOTGIDRAFT_218317</name>
</gene>
<dbReference type="GeneID" id="20246774"/>
<dbReference type="SMART" id="SM00563">
    <property type="entry name" value="PlsC"/>
    <property type="match status" value="1"/>
</dbReference>
<feature type="domain" description="Phospholipid/glycerol acyltransferase" evidence="14">
    <location>
        <begin position="39"/>
        <end position="163"/>
    </location>
</feature>
<comment type="catalytic activity">
    <reaction evidence="11">
        <text>1'-[1,2-diacyl-sn-glycero-3-phospho],3'-[1-acyl-sn-glycero-3-phospho]-glycerol + a 1,2-diacyl-sn-glycero-3-phosphocholine = a cardiolipin + a 1-acyl-sn-glycero-3-phosphocholine</text>
        <dbReference type="Rhea" id="RHEA:33731"/>
        <dbReference type="ChEBI" id="CHEBI:57643"/>
        <dbReference type="ChEBI" id="CHEBI:58168"/>
        <dbReference type="ChEBI" id="CHEBI:62237"/>
        <dbReference type="ChEBI" id="CHEBI:64743"/>
    </reaction>
    <physiologicalReaction direction="left-to-right" evidence="11">
        <dbReference type="Rhea" id="RHEA:33732"/>
    </physiologicalReaction>
    <physiologicalReaction direction="right-to-left" evidence="11">
        <dbReference type="Rhea" id="RHEA:33733"/>
    </physiologicalReaction>
</comment>
<dbReference type="EMBL" id="KB202518">
    <property type="protein sequence ID" value="ESO89858.1"/>
    <property type="molecule type" value="Genomic_DNA"/>
</dbReference>
<dbReference type="RefSeq" id="XP_009059333.1">
    <property type="nucleotide sequence ID" value="XM_009061085.1"/>
</dbReference>
<dbReference type="CTD" id="20246774"/>
<evidence type="ECO:0000256" key="3">
    <source>
        <dbReference type="ARBA" id="ARBA00022679"/>
    </source>
</evidence>
<dbReference type="GO" id="GO:0035965">
    <property type="term" value="P:cardiolipin acyl-chain remodeling"/>
    <property type="evidence" value="ECO:0007669"/>
    <property type="project" value="TreeGrafter"/>
</dbReference>
<proteinExistence type="inferred from homology"/>
<dbReference type="OrthoDB" id="193467at2759"/>
<protein>
    <recommendedName>
        <fullName evidence="13">Tafazzin family protein</fullName>
    </recommendedName>
</protein>
<evidence type="ECO:0000313" key="16">
    <source>
        <dbReference type="Proteomes" id="UP000030746"/>
    </source>
</evidence>
<dbReference type="STRING" id="225164.V3ZFF4"/>
<evidence type="ECO:0000256" key="5">
    <source>
        <dbReference type="ARBA" id="ARBA00022792"/>
    </source>
</evidence>
<evidence type="ECO:0000256" key="11">
    <source>
        <dbReference type="ARBA" id="ARBA00047906"/>
    </source>
</evidence>
<dbReference type="GO" id="GO:0005743">
    <property type="term" value="C:mitochondrial inner membrane"/>
    <property type="evidence" value="ECO:0007669"/>
    <property type="project" value="UniProtKB-SubCell"/>
</dbReference>
<dbReference type="GO" id="GO:0047184">
    <property type="term" value="F:1-acylglycerophosphocholine O-acyltransferase activity"/>
    <property type="evidence" value="ECO:0007669"/>
    <property type="project" value="TreeGrafter"/>
</dbReference>
<keyword evidence="7" id="KW-0496">Mitochondrion</keyword>
<dbReference type="CDD" id="cd07989">
    <property type="entry name" value="LPLAT_AGPAT-like"/>
    <property type="match status" value="1"/>
</dbReference>
<keyword evidence="16" id="KW-1185">Reference proteome</keyword>
<keyword evidence="9" id="KW-0012">Acyltransferase</keyword>
<dbReference type="AlphaFoldDB" id="V3ZFF4"/>
<evidence type="ECO:0000256" key="4">
    <source>
        <dbReference type="ARBA" id="ARBA00022787"/>
    </source>
</evidence>
<dbReference type="GO" id="GO:0007007">
    <property type="term" value="P:inner mitochondrial membrane organization"/>
    <property type="evidence" value="ECO:0007669"/>
    <property type="project" value="TreeGrafter"/>
</dbReference>
<dbReference type="InterPro" id="IPR002123">
    <property type="entry name" value="Plipid/glycerol_acylTrfase"/>
</dbReference>
<evidence type="ECO:0000256" key="13">
    <source>
        <dbReference type="RuleBase" id="RU365062"/>
    </source>
</evidence>
<comment type="similarity">
    <text evidence="2 13">Belongs to the taffazin family.</text>
</comment>
<evidence type="ECO:0000313" key="15">
    <source>
        <dbReference type="EMBL" id="ESO89858.1"/>
    </source>
</evidence>
<dbReference type="Proteomes" id="UP000030746">
    <property type="component" value="Unassembled WGS sequence"/>
</dbReference>
<dbReference type="PANTHER" id="PTHR12497">
    <property type="entry name" value="TAZ PROTEIN TAFAZZIN"/>
    <property type="match status" value="1"/>
</dbReference>
<dbReference type="SUPFAM" id="SSF69593">
    <property type="entry name" value="Glycerol-3-phosphate (1)-acyltransferase"/>
    <property type="match status" value="1"/>
</dbReference>
<dbReference type="HOGENOM" id="CLU_046747_3_0_1"/>
<evidence type="ECO:0000259" key="14">
    <source>
        <dbReference type="SMART" id="SM00563"/>
    </source>
</evidence>
<dbReference type="InterPro" id="IPR000872">
    <property type="entry name" value="Tafazzin"/>
</dbReference>
<comment type="subcellular location">
    <subcellularLocation>
        <location evidence="1">Mitochondrion inner membrane</location>
        <topology evidence="1">Peripheral membrane protein</topology>
        <orientation evidence="1">Intermembrane side</orientation>
    </subcellularLocation>
    <subcellularLocation>
        <location evidence="10">Mitochondrion outer membrane</location>
        <topology evidence="10">Peripheral membrane protein</topology>
        <orientation evidence="10">Intermembrane side</orientation>
    </subcellularLocation>
</comment>
<dbReference type="PANTHER" id="PTHR12497:SF0">
    <property type="entry name" value="TAFAZZIN"/>
    <property type="match status" value="1"/>
</dbReference>
<dbReference type="KEGG" id="lgi:LOTGIDRAFT_218317"/>
<evidence type="ECO:0000256" key="12">
    <source>
        <dbReference type="ARBA" id="ARBA00049543"/>
    </source>
</evidence>
<name>V3ZFF4_LOTGI</name>
<accession>V3ZFF4</accession>
<comment type="catalytic activity">
    <reaction evidence="12">
        <text>1,2-di-(9Z-octadecenoyl)-sn-glycero-3-phosphocholine + 1-hexadecanoyl-sn-glycero-3-phosphocholine = 1-hexadecanoyl-2-(9Z-octadecenoyl)-sn-glycero-3-phosphocholine + 1-(9Z-octadecenoyl)-sn-glycero-3-phosphocholine</text>
        <dbReference type="Rhea" id="RHEA:43816"/>
        <dbReference type="ChEBI" id="CHEBI:28610"/>
        <dbReference type="ChEBI" id="CHEBI:72998"/>
        <dbReference type="ChEBI" id="CHEBI:73001"/>
        <dbReference type="ChEBI" id="CHEBI:74669"/>
    </reaction>
    <physiologicalReaction direction="left-to-right" evidence="12">
        <dbReference type="Rhea" id="RHEA:43817"/>
    </physiologicalReaction>
    <physiologicalReaction direction="right-to-left" evidence="12">
        <dbReference type="Rhea" id="RHEA:43818"/>
    </physiologicalReaction>
</comment>
<evidence type="ECO:0000256" key="9">
    <source>
        <dbReference type="ARBA" id="ARBA00023315"/>
    </source>
</evidence>
<keyword evidence="5" id="KW-0999">Mitochondrion inner membrane</keyword>
<evidence type="ECO:0000256" key="7">
    <source>
        <dbReference type="ARBA" id="ARBA00023128"/>
    </source>
</evidence>